<keyword evidence="9" id="KW-0472">Membrane</keyword>
<name>A0A2J6WI83_9BACT</name>
<dbReference type="PROSITE" id="PS50109">
    <property type="entry name" value="HIS_KIN"/>
    <property type="match status" value="1"/>
</dbReference>
<keyword evidence="6" id="KW-0418">Kinase</keyword>
<dbReference type="InterPro" id="IPR035965">
    <property type="entry name" value="PAS-like_dom_sf"/>
</dbReference>
<dbReference type="InterPro" id="IPR003661">
    <property type="entry name" value="HisK_dim/P_dom"/>
</dbReference>
<comment type="catalytic activity">
    <reaction evidence="1">
        <text>ATP + protein L-histidine = ADP + protein N-phospho-L-histidine.</text>
        <dbReference type="EC" id="2.7.13.3"/>
    </reaction>
</comment>
<dbReference type="PANTHER" id="PTHR43065:SF10">
    <property type="entry name" value="PEROXIDE STRESS-ACTIVATED HISTIDINE KINASE MAK3"/>
    <property type="match status" value="1"/>
</dbReference>
<organism evidence="11 12">
    <name type="scientific">Calditerrivibrio nitroreducens</name>
    <dbReference type="NCBI Taxonomy" id="477976"/>
    <lineage>
        <taxon>Bacteria</taxon>
        <taxon>Pseudomonadati</taxon>
        <taxon>Deferribacterota</taxon>
        <taxon>Deferribacteres</taxon>
        <taxon>Deferribacterales</taxon>
        <taxon>Calditerrivibrionaceae</taxon>
    </lineage>
</organism>
<dbReference type="InterPro" id="IPR004358">
    <property type="entry name" value="Sig_transdc_His_kin-like_C"/>
</dbReference>
<evidence type="ECO:0000256" key="8">
    <source>
        <dbReference type="ARBA" id="ARBA00023012"/>
    </source>
</evidence>
<feature type="transmembrane region" description="Helical" evidence="9">
    <location>
        <begin position="12"/>
        <end position="32"/>
    </location>
</feature>
<comment type="caution">
    <text evidence="11">The sequence shown here is derived from an EMBL/GenBank/DDBJ whole genome shotgun (WGS) entry which is preliminary data.</text>
</comment>
<dbReference type="PRINTS" id="PR00344">
    <property type="entry name" value="BCTRLSENSOR"/>
</dbReference>
<dbReference type="InterPro" id="IPR003594">
    <property type="entry name" value="HATPase_dom"/>
</dbReference>
<keyword evidence="9" id="KW-0812">Transmembrane</keyword>
<dbReference type="GO" id="GO:0000155">
    <property type="term" value="F:phosphorelay sensor kinase activity"/>
    <property type="evidence" value="ECO:0007669"/>
    <property type="project" value="InterPro"/>
</dbReference>
<feature type="transmembrane region" description="Helical" evidence="9">
    <location>
        <begin position="231"/>
        <end position="249"/>
    </location>
</feature>
<dbReference type="Gene3D" id="1.10.287.130">
    <property type="match status" value="1"/>
</dbReference>
<evidence type="ECO:0000256" key="5">
    <source>
        <dbReference type="ARBA" id="ARBA00022741"/>
    </source>
</evidence>
<dbReference type="SMART" id="SM00388">
    <property type="entry name" value="HisKA"/>
    <property type="match status" value="1"/>
</dbReference>
<dbReference type="EMBL" id="PNIN01000058">
    <property type="protein sequence ID" value="PMP70096.1"/>
    <property type="molecule type" value="Genomic_DNA"/>
</dbReference>
<dbReference type="CDD" id="cd00082">
    <property type="entry name" value="HisKA"/>
    <property type="match status" value="1"/>
</dbReference>
<evidence type="ECO:0000256" key="2">
    <source>
        <dbReference type="ARBA" id="ARBA00012438"/>
    </source>
</evidence>
<dbReference type="AlphaFoldDB" id="A0A2J6WI83"/>
<evidence type="ECO:0000313" key="11">
    <source>
        <dbReference type="EMBL" id="PMP70096.1"/>
    </source>
</evidence>
<keyword evidence="5" id="KW-0547">Nucleotide-binding</keyword>
<dbReference type="SMART" id="SM00387">
    <property type="entry name" value="HATPase_c"/>
    <property type="match status" value="1"/>
</dbReference>
<dbReference type="EC" id="2.7.13.3" evidence="2"/>
<dbReference type="Gene3D" id="3.30.450.20">
    <property type="entry name" value="PAS domain"/>
    <property type="match status" value="1"/>
</dbReference>
<accession>A0A2J6WI83</accession>
<sequence>MIKQLYKRLNPFEIFLILSLLLVLLITLLIYIDKKSSEKLNFYVFKTQEKSILRLITAMEEELANLNLLLNRTIQDETNISKITDKLIIISNNKTILKNFSEQYEIHESFFQKSEDIFIDNIADVDYLGLYIKRDDKIYIAFSNLEKIISENLFSENIFITYKSDRIVYASEYKDFFNKVKDVKSKSQFSIISNEEKFAITSASFYRDYKIFIYAPFKYYYTGFTDKDVKIGLSAFILGTIILVLLFLIKNSINRFIYEKEKFEKLFQLEHEKFQRIVESIEEGVALIDRNYNLIWANSYLIRKIPGIKSGLCFLEITGKGSKCEFCMFEKVFEQKSSFSISTTNFLKESKGHFEVVWAPLFDEKGEVTACVELIRDISKIKDLEAQLIQSEKLSALGLLAGGVAHEINNPLVGILNISQLLARRFDKNSKEMQMLNVIIEAGKETKNIVQNLLDYARQGIEKHEEFDIRESIEFATKIFGSRLKAKKITLENRLSQQIKVKASKGKIHQVFLNLMSNAIDAITDNGVITIDSLEKDGIKTIIFKDNGTGIKPEHIDKIFDPFFTTKDIGKGTGLGLAVISGIIHDIGWDIKVYSKFGEGTEFHIIINQ</sequence>
<dbReference type="SUPFAM" id="SSF55785">
    <property type="entry name" value="PYP-like sensor domain (PAS domain)"/>
    <property type="match status" value="1"/>
</dbReference>
<dbReference type="PANTHER" id="PTHR43065">
    <property type="entry name" value="SENSOR HISTIDINE KINASE"/>
    <property type="match status" value="1"/>
</dbReference>
<feature type="domain" description="Histidine kinase" evidence="10">
    <location>
        <begin position="403"/>
        <end position="609"/>
    </location>
</feature>
<keyword evidence="4" id="KW-0808">Transferase</keyword>
<proteinExistence type="predicted"/>
<keyword evidence="9" id="KW-1133">Transmembrane helix</keyword>
<evidence type="ECO:0000256" key="1">
    <source>
        <dbReference type="ARBA" id="ARBA00000085"/>
    </source>
</evidence>
<dbReference type="SUPFAM" id="SSF47384">
    <property type="entry name" value="Homodimeric domain of signal transducing histidine kinase"/>
    <property type="match status" value="1"/>
</dbReference>
<evidence type="ECO:0000256" key="4">
    <source>
        <dbReference type="ARBA" id="ARBA00022679"/>
    </source>
</evidence>
<evidence type="ECO:0000313" key="12">
    <source>
        <dbReference type="Proteomes" id="UP000242881"/>
    </source>
</evidence>
<keyword evidence="3" id="KW-0597">Phosphoprotein</keyword>
<evidence type="ECO:0000256" key="3">
    <source>
        <dbReference type="ARBA" id="ARBA00022553"/>
    </source>
</evidence>
<evidence type="ECO:0000256" key="7">
    <source>
        <dbReference type="ARBA" id="ARBA00022840"/>
    </source>
</evidence>
<dbReference type="GO" id="GO:0005524">
    <property type="term" value="F:ATP binding"/>
    <property type="evidence" value="ECO:0007669"/>
    <property type="project" value="UniProtKB-KW"/>
</dbReference>
<dbReference type="RefSeq" id="WP_424604851.1">
    <property type="nucleotide sequence ID" value="NZ_JBNAVA010000001.1"/>
</dbReference>
<dbReference type="Gene3D" id="3.30.565.10">
    <property type="entry name" value="Histidine kinase-like ATPase, C-terminal domain"/>
    <property type="match status" value="1"/>
</dbReference>
<dbReference type="InterPro" id="IPR005467">
    <property type="entry name" value="His_kinase_dom"/>
</dbReference>
<dbReference type="Pfam" id="PF02518">
    <property type="entry name" value="HATPase_c"/>
    <property type="match status" value="1"/>
</dbReference>
<dbReference type="Proteomes" id="UP000242881">
    <property type="component" value="Unassembled WGS sequence"/>
</dbReference>
<evidence type="ECO:0000256" key="6">
    <source>
        <dbReference type="ARBA" id="ARBA00022777"/>
    </source>
</evidence>
<dbReference type="InterPro" id="IPR036097">
    <property type="entry name" value="HisK_dim/P_sf"/>
</dbReference>
<dbReference type="SUPFAM" id="SSF55874">
    <property type="entry name" value="ATPase domain of HSP90 chaperone/DNA topoisomerase II/histidine kinase"/>
    <property type="match status" value="1"/>
</dbReference>
<keyword evidence="7" id="KW-0067">ATP-binding</keyword>
<dbReference type="Pfam" id="PF00512">
    <property type="entry name" value="HisKA"/>
    <property type="match status" value="1"/>
</dbReference>
<protein>
    <recommendedName>
        <fullName evidence="2">histidine kinase</fullName>
        <ecNumber evidence="2">2.7.13.3</ecNumber>
    </recommendedName>
</protein>
<keyword evidence="8" id="KW-0902">Two-component regulatory system</keyword>
<gene>
    <name evidence="11" type="ORF">C0187_05985</name>
</gene>
<reference evidence="11 12" key="1">
    <citation type="submission" date="2018-01" db="EMBL/GenBank/DDBJ databases">
        <title>Metagenomic assembled genomes from two thermal pools in the Uzon Caldera, Kamchatka, Russia.</title>
        <authorList>
            <person name="Wilkins L."/>
            <person name="Ettinger C."/>
        </authorList>
    </citation>
    <scope>NUCLEOTIDE SEQUENCE [LARGE SCALE GENOMIC DNA]</scope>
    <source>
        <strain evidence="11">ZAV-05</strain>
    </source>
</reference>
<evidence type="ECO:0000256" key="9">
    <source>
        <dbReference type="SAM" id="Phobius"/>
    </source>
</evidence>
<dbReference type="InterPro" id="IPR036890">
    <property type="entry name" value="HATPase_C_sf"/>
</dbReference>
<evidence type="ECO:0000259" key="10">
    <source>
        <dbReference type="PROSITE" id="PS50109"/>
    </source>
</evidence>